<evidence type="ECO:0000256" key="1">
    <source>
        <dbReference type="SAM" id="Phobius"/>
    </source>
</evidence>
<keyword evidence="1" id="KW-0472">Membrane</keyword>
<dbReference type="EMBL" id="AGNL01009791">
    <property type="protein sequence ID" value="EJK69637.1"/>
    <property type="molecule type" value="Genomic_DNA"/>
</dbReference>
<keyword evidence="3" id="KW-1185">Reference proteome</keyword>
<feature type="transmembrane region" description="Helical" evidence="1">
    <location>
        <begin position="57"/>
        <end position="81"/>
    </location>
</feature>
<accession>K0TGP9</accession>
<reference evidence="2 3" key="1">
    <citation type="journal article" date="2012" name="Genome Biol.">
        <title>Genome and low-iron response of an oceanic diatom adapted to chronic iron limitation.</title>
        <authorList>
            <person name="Lommer M."/>
            <person name="Specht M."/>
            <person name="Roy A.S."/>
            <person name="Kraemer L."/>
            <person name="Andreson R."/>
            <person name="Gutowska M.A."/>
            <person name="Wolf J."/>
            <person name="Bergner S.V."/>
            <person name="Schilhabel M.B."/>
            <person name="Klostermeier U.C."/>
            <person name="Beiko R.G."/>
            <person name="Rosenstiel P."/>
            <person name="Hippler M."/>
            <person name="Laroche J."/>
        </authorList>
    </citation>
    <scope>NUCLEOTIDE SEQUENCE [LARGE SCALE GENOMIC DNA]</scope>
    <source>
        <strain evidence="2 3">CCMP1005</strain>
    </source>
</reference>
<organism evidence="2 3">
    <name type="scientific">Thalassiosira oceanica</name>
    <name type="common">Marine diatom</name>
    <dbReference type="NCBI Taxonomy" id="159749"/>
    <lineage>
        <taxon>Eukaryota</taxon>
        <taxon>Sar</taxon>
        <taxon>Stramenopiles</taxon>
        <taxon>Ochrophyta</taxon>
        <taxon>Bacillariophyta</taxon>
        <taxon>Coscinodiscophyceae</taxon>
        <taxon>Thalassiosirophycidae</taxon>
        <taxon>Thalassiosirales</taxon>
        <taxon>Thalassiosiraceae</taxon>
        <taxon>Thalassiosira</taxon>
    </lineage>
</organism>
<sequence length="364" mass="40088">IFEAEGKDDGDDRWFDMDLNREERAALSQAASLLVLVVSALLHFVPLWRSFSSFDRFNVGSLAASTFVLANQMVIAFWYMVYFGRDEEQDGEGKNDNDDNYEVDAEELLAKHRKVTSSLCMVLAVLYFALTGVALHAGKQIPESSQTSSSDQVFVNKSYAYVEILTGLWKIISSVTVAISCILFIASCAISSGEEGERLREEGTVTNLIMVSFWLSVLSVSIYFVSGKILESKSHGVLGVGALSGCCIFMGLLLLQIYFMWAGPIMEDRGREDGVGPSVVLGFASFFLSFAYFVFAIALSKYRHSIVYVALASTEERSDLVQMEDQAPASEQQIGAYAGSDFVQMEDQAPASGATNGRLCWVRF</sequence>
<feature type="non-terminal residue" evidence="2">
    <location>
        <position position="1"/>
    </location>
</feature>
<feature type="transmembrane region" description="Helical" evidence="1">
    <location>
        <begin position="159"/>
        <end position="185"/>
    </location>
</feature>
<dbReference type="AlphaFoldDB" id="K0TGP9"/>
<dbReference type="Proteomes" id="UP000266841">
    <property type="component" value="Unassembled WGS sequence"/>
</dbReference>
<keyword evidence="1" id="KW-1133">Transmembrane helix</keyword>
<protein>
    <submittedName>
        <fullName evidence="2">Uncharacterized protein</fullName>
    </submittedName>
</protein>
<proteinExistence type="predicted"/>
<feature type="transmembrane region" description="Helical" evidence="1">
    <location>
        <begin position="115"/>
        <end position="138"/>
    </location>
</feature>
<keyword evidence="1" id="KW-0812">Transmembrane</keyword>
<name>K0TGP9_THAOC</name>
<gene>
    <name evidence="2" type="ORF">THAOC_09079</name>
</gene>
<evidence type="ECO:0000313" key="2">
    <source>
        <dbReference type="EMBL" id="EJK69637.1"/>
    </source>
</evidence>
<feature type="transmembrane region" description="Helical" evidence="1">
    <location>
        <begin position="26"/>
        <end position="45"/>
    </location>
</feature>
<evidence type="ECO:0000313" key="3">
    <source>
        <dbReference type="Proteomes" id="UP000266841"/>
    </source>
</evidence>
<comment type="caution">
    <text evidence="2">The sequence shown here is derived from an EMBL/GenBank/DDBJ whole genome shotgun (WGS) entry which is preliminary data.</text>
</comment>
<feature type="transmembrane region" description="Helical" evidence="1">
    <location>
        <begin position="279"/>
        <end position="299"/>
    </location>
</feature>
<feature type="transmembrane region" description="Helical" evidence="1">
    <location>
        <begin position="205"/>
        <end position="225"/>
    </location>
</feature>
<feature type="transmembrane region" description="Helical" evidence="1">
    <location>
        <begin position="237"/>
        <end position="259"/>
    </location>
</feature>